<dbReference type="AlphaFoldDB" id="F4XXV2"/>
<dbReference type="Pfam" id="PF01850">
    <property type="entry name" value="PIN"/>
    <property type="match status" value="1"/>
</dbReference>
<keyword evidence="3" id="KW-1185">Reference proteome</keyword>
<reference evidence="3" key="1">
    <citation type="journal article" date="2011" name="Proc. Natl. Acad. Sci. U.S.A.">
        <title>Genomic insights into the physiology and ecology of the marine filamentous cyanobacterium Lyngbya majuscula.</title>
        <authorList>
            <person name="Jones A.C."/>
            <person name="Monroe E.A."/>
            <person name="Podell S."/>
            <person name="Hess W.R."/>
            <person name="Klages S."/>
            <person name="Esquenazi E."/>
            <person name="Niessen S."/>
            <person name="Hoover H."/>
            <person name="Rothmann M."/>
            <person name="Lasken R.S."/>
            <person name="Yates J.R.III."/>
            <person name="Reinhardt R."/>
            <person name="Kube M."/>
            <person name="Burkart M.D."/>
            <person name="Allen E.E."/>
            <person name="Dorrestein P.C."/>
            <person name="Gerwick W.H."/>
            <person name="Gerwick L."/>
        </authorList>
    </citation>
    <scope>NUCLEOTIDE SEQUENCE [LARGE SCALE GENOMIC DNA]</scope>
    <source>
        <strain evidence="3">3L</strain>
    </source>
</reference>
<dbReference type="Proteomes" id="UP000003959">
    <property type="component" value="Unassembled WGS sequence"/>
</dbReference>
<proteinExistence type="predicted"/>
<accession>F4XXV2</accession>
<sequence length="152" mass="17616">MASNNKIKRYLDTKILVYSIDLSKDNRQKHRAALEILRPSQIEVICLSSQVIAEFYAVVTSSKSVANPLTTQETIMRIERFLQMPNIELLSMSDNIFKQWFELLKTHPVKGARVFDLMHLAIMISHGVTSIYTFNEDDFNWHPEIEVIVPSY</sequence>
<protein>
    <submittedName>
        <fullName evidence="2">PIN domain nucleic acid-binding protein</fullName>
    </submittedName>
</protein>
<dbReference type="RefSeq" id="WP_009149601.1">
    <property type="nucleotide sequence ID" value="NZ_GL890950.1"/>
</dbReference>
<dbReference type="EMBL" id="GL890950">
    <property type="protein sequence ID" value="EGJ30605.1"/>
    <property type="molecule type" value="Genomic_DNA"/>
</dbReference>
<dbReference type="Gene3D" id="3.40.50.1010">
    <property type="entry name" value="5'-nuclease"/>
    <property type="match status" value="1"/>
</dbReference>
<dbReference type="InterPro" id="IPR029060">
    <property type="entry name" value="PIN-like_dom_sf"/>
</dbReference>
<dbReference type="InterPro" id="IPR002716">
    <property type="entry name" value="PIN_dom"/>
</dbReference>
<dbReference type="GO" id="GO:0004521">
    <property type="term" value="F:RNA endonuclease activity"/>
    <property type="evidence" value="ECO:0007669"/>
    <property type="project" value="InterPro"/>
</dbReference>
<feature type="domain" description="PIN" evidence="1">
    <location>
        <begin position="10"/>
        <end position="137"/>
    </location>
</feature>
<dbReference type="GO" id="GO:0016075">
    <property type="term" value="P:rRNA catabolic process"/>
    <property type="evidence" value="ECO:0007669"/>
    <property type="project" value="TreeGrafter"/>
</dbReference>
<name>F4XXV2_9CYAN</name>
<evidence type="ECO:0000259" key="1">
    <source>
        <dbReference type="Pfam" id="PF01850"/>
    </source>
</evidence>
<dbReference type="PANTHER" id="PTHR42188">
    <property type="entry name" value="23S RRNA-SPECIFIC ENDONUCLEASE VAPC20"/>
    <property type="match status" value="1"/>
</dbReference>
<dbReference type="PANTHER" id="PTHR42188:SF1">
    <property type="entry name" value="23S RRNA-SPECIFIC ENDONUCLEASE VAPC20"/>
    <property type="match status" value="1"/>
</dbReference>
<dbReference type="InterPro" id="IPR039018">
    <property type="entry name" value="VapC20-like"/>
</dbReference>
<gene>
    <name evidence="2" type="ORF">LYNGBM3L_48950</name>
</gene>
<dbReference type="HOGENOM" id="CLU_1745923_0_0_3"/>
<dbReference type="SUPFAM" id="SSF88723">
    <property type="entry name" value="PIN domain-like"/>
    <property type="match status" value="1"/>
</dbReference>
<dbReference type="eggNOG" id="COG1848">
    <property type="taxonomic scope" value="Bacteria"/>
</dbReference>
<evidence type="ECO:0000313" key="2">
    <source>
        <dbReference type="EMBL" id="EGJ30605.1"/>
    </source>
</evidence>
<evidence type="ECO:0000313" key="3">
    <source>
        <dbReference type="Proteomes" id="UP000003959"/>
    </source>
</evidence>
<organism evidence="2 3">
    <name type="scientific">Moorena producens 3L</name>
    <dbReference type="NCBI Taxonomy" id="489825"/>
    <lineage>
        <taxon>Bacteria</taxon>
        <taxon>Bacillati</taxon>
        <taxon>Cyanobacteriota</taxon>
        <taxon>Cyanophyceae</taxon>
        <taxon>Coleofasciculales</taxon>
        <taxon>Coleofasciculaceae</taxon>
        <taxon>Moorena</taxon>
    </lineage>
</organism>